<dbReference type="Proteomes" id="UP001501727">
    <property type="component" value="Unassembled WGS sequence"/>
</dbReference>
<protein>
    <submittedName>
        <fullName evidence="2">Uncharacterized protein</fullName>
    </submittedName>
</protein>
<organism evidence="2 3">
    <name type="scientific">Luteimonas lutimaris</name>
    <dbReference type="NCBI Taxonomy" id="698645"/>
    <lineage>
        <taxon>Bacteria</taxon>
        <taxon>Pseudomonadati</taxon>
        <taxon>Pseudomonadota</taxon>
        <taxon>Gammaproteobacteria</taxon>
        <taxon>Lysobacterales</taxon>
        <taxon>Lysobacteraceae</taxon>
        <taxon>Luteimonas</taxon>
    </lineage>
</organism>
<keyword evidence="3" id="KW-1185">Reference proteome</keyword>
<evidence type="ECO:0000313" key="2">
    <source>
        <dbReference type="EMBL" id="GAA3914563.1"/>
    </source>
</evidence>
<gene>
    <name evidence="2" type="ORF">GCM10022229_04480</name>
</gene>
<sequence length="82" mass="8877">MGDSRARIAADGMLAADPLRSMTMSQQTPQPDPDQPDVPGQVPNPVRDPMPGRPEDPMIPPVHDPNTPGEPDRPEPQPDPRP</sequence>
<comment type="caution">
    <text evidence="2">The sequence shown here is derived from an EMBL/GenBank/DDBJ whole genome shotgun (WGS) entry which is preliminary data.</text>
</comment>
<evidence type="ECO:0000313" key="3">
    <source>
        <dbReference type="Proteomes" id="UP001501727"/>
    </source>
</evidence>
<feature type="compositionally biased region" description="Pro residues" evidence="1">
    <location>
        <begin position="46"/>
        <end position="63"/>
    </location>
</feature>
<reference evidence="3" key="1">
    <citation type="journal article" date="2019" name="Int. J. Syst. Evol. Microbiol.">
        <title>The Global Catalogue of Microorganisms (GCM) 10K type strain sequencing project: providing services to taxonomists for standard genome sequencing and annotation.</title>
        <authorList>
            <consortium name="The Broad Institute Genomics Platform"/>
            <consortium name="The Broad Institute Genome Sequencing Center for Infectious Disease"/>
            <person name="Wu L."/>
            <person name="Ma J."/>
        </authorList>
    </citation>
    <scope>NUCLEOTIDE SEQUENCE [LARGE SCALE GENOMIC DNA]</scope>
    <source>
        <strain evidence="3">JCM 16916</strain>
    </source>
</reference>
<feature type="region of interest" description="Disordered" evidence="1">
    <location>
        <begin position="1"/>
        <end position="82"/>
    </location>
</feature>
<feature type="compositionally biased region" description="Basic and acidic residues" evidence="1">
    <location>
        <begin position="70"/>
        <end position="82"/>
    </location>
</feature>
<evidence type="ECO:0000256" key="1">
    <source>
        <dbReference type="SAM" id="MobiDB-lite"/>
    </source>
</evidence>
<dbReference type="EMBL" id="BAAAZU010000003">
    <property type="protein sequence ID" value="GAA3914563.1"/>
    <property type="molecule type" value="Genomic_DNA"/>
</dbReference>
<name>A0ABP7M590_9GAMM</name>
<accession>A0ABP7M590</accession>
<proteinExistence type="predicted"/>